<feature type="transmembrane region" description="Helical" evidence="1">
    <location>
        <begin position="405"/>
        <end position="427"/>
    </location>
</feature>
<evidence type="ECO:0000313" key="3">
    <source>
        <dbReference type="Proteomes" id="UP000320421"/>
    </source>
</evidence>
<feature type="transmembrane region" description="Helical" evidence="1">
    <location>
        <begin position="534"/>
        <end position="558"/>
    </location>
</feature>
<keyword evidence="1" id="KW-1133">Transmembrane helix</keyword>
<dbReference type="EMBL" id="CP036266">
    <property type="protein sequence ID" value="QDT24189.1"/>
    <property type="molecule type" value="Genomic_DNA"/>
</dbReference>
<keyword evidence="1" id="KW-0812">Transmembrane</keyword>
<proteinExistence type="predicted"/>
<organism evidence="2 3">
    <name type="scientific">Gimesia chilikensis</name>
    <dbReference type="NCBI Taxonomy" id="2605989"/>
    <lineage>
        <taxon>Bacteria</taxon>
        <taxon>Pseudomonadati</taxon>
        <taxon>Planctomycetota</taxon>
        <taxon>Planctomycetia</taxon>
        <taxon>Planctomycetales</taxon>
        <taxon>Planctomycetaceae</taxon>
        <taxon>Gimesia</taxon>
    </lineage>
</organism>
<feature type="transmembrane region" description="Helical" evidence="1">
    <location>
        <begin position="468"/>
        <end position="492"/>
    </location>
</feature>
<name>A0A517PXU6_9PLAN</name>
<feature type="transmembrane region" description="Helical" evidence="1">
    <location>
        <begin position="365"/>
        <end position="385"/>
    </location>
</feature>
<evidence type="ECO:0000256" key="1">
    <source>
        <dbReference type="SAM" id="Phobius"/>
    </source>
</evidence>
<keyword evidence="3" id="KW-1185">Reference proteome</keyword>
<protein>
    <submittedName>
        <fullName evidence="2">Uncharacterized protein</fullName>
    </submittedName>
</protein>
<feature type="transmembrane region" description="Helical" evidence="1">
    <location>
        <begin position="157"/>
        <end position="175"/>
    </location>
</feature>
<dbReference type="Proteomes" id="UP000320421">
    <property type="component" value="Chromosome"/>
</dbReference>
<feature type="transmembrane region" description="Helical" evidence="1">
    <location>
        <begin position="271"/>
        <end position="292"/>
    </location>
</feature>
<feature type="transmembrane region" description="Helical" evidence="1">
    <location>
        <begin position="504"/>
        <end position="528"/>
    </location>
</feature>
<feature type="transmembrane region" description="Helical" evidence="1">
    <location>
        <begin position="16"/>
        <end position="37"/>
    </location>
</feature>
<sequence>MTTALYVTTKQFCKRAWFGALLAVGTLILGPLAFVLLTRMQGLNLEYMDHDLTGYHFAYLGLSWVGFLGVCLHAQSGCQKLCLTLPVSSKAIASWMMFTMVGLVVLLQLLTSGAYRMLFFDEHWLADYWPLLGPLLFIVSLILVGHCLFWMMHAPSFTRLGVGAAVIVGMFYWFISRYYPAGFHAKLIPWSRVSLGEFVTLQIVCIAAWYQGTRSFALYRAGIAVPSPAWERMLLWWNALLTGAIPDQPLVPLSRSDTLAKLHWRDSCHRAVIFSGLLFGCMELGITFAIGAELNQRQGNILDAAQGCLMITLMTSLISSILVAFMLGDGICNPGRAEMRRYLAIAPLKDTELIRRLFRNLIKTCLCTLAIIFGALLLSLTINSLLWGPGLAKQLGRLLINEKEYLAQILLAFSGFWLLAGNAVSVLWTGRSWFINTTVGVVFGGLIFYIVTINLLETIFRDFMLSRFIVVAMLMLVYALIMGGTLIAYTGALYQGLISKRKTLCCGLLFALGVTMIVVGILQTAYLYQGRPQWFFFFLYSAVLALLLAPFATIPLALRWNRHR</sequence>
<gene>
    <name evidence="2" type="ORF">HG66A1_60210</name>
</gene>
<dbReference type="RefSeq" id="WP_145192685.1">
    <property type="nucleotide sequence ID" value="NZ_CP036266.1"/>
</dbReference>
<feature type="transmembrane region" description="Helical" evidence="1">
    <location>
        <begin position="187"/>
        <end position="210"/>
    </location>
</feature>
<evidence type="ECO:0000313" key="2">
    <source>
        <dbReference type="EMBL" id="QDT24189.1"/>
    </source>
</evidence>
<feature type="transmembrane region" description="Helical" evidence="1">
    <location>
        <begin position="304"/>
        <end position="327"/>
    </location>
</feature>
<feature type="transmembrane region" description="Helical" evidence="1">
    <location>
        <begin position="57"/>
        <end position="74"/>
    </location>
</feature>
<dbReference type="AlphaFoldDB" id="A0A517PXU6"/>
<dbReference type="OrthoDB" id="288005at2"/>
<feature type="transmembrane region" description="Helical" evidence="1">
    <location>
        <begin position="128"/>
        <end position="150"/>
    </location>
</feature>
<reference evidence="2 3" key="1">
    <citation type="submission" date="2019-02" db="EMBL/GenBank/DDBJ databases">
        <title>Deep-cultivation of Planctomycetes and their phenomic and genomic characterization uncovers novel biology.</title>
        <authorList>
            <person name="Wiegand S."/>
            <person name="Jogler M."/>
            <person name="Boedeker C."/>
            <person name="Pinto D."/>
            <person name="Vollmers J."/>
            <person name="Rivas-Marin E."/>
            <person name="Kohn T."/>
            <person name="Peeters S.H."/>
            <person name="Heuer A."/>
            <person name="Rast P."/>
            <person name="Oberbeckmann S."/>
            <person name="Bunk B."/>
            <person name="Jeske O."/>
            <person name="Meyerdierks A."/>
            <person name="Storesund J.E."/>
            <person name="Kallscheuer N."/>
            <person name="Luecker S."/>
            <person name="Lage O.M."/>
            <person name="Pohl T."/>
            <person name="Merkel B.J."/>
            <person name="Hornburger P."/>
            <person name="Mueller R.-W."/>
            <person name="Bruemmer F."/>
            <person name="Labrenz M."/>
            <person name="Spormann A.M."/>
            <person name="Op den Camp H."/>
            <person name="Overmann J."/>
            <person name="Amann R."/>
            <person name="Jetten M.S.M."/>
            <person name="Mascher T."/>
            <person name="Medema M.H."/>
            <person name="Devos D.P."/>
            <person name="Kaster A.-K."/>
            <person name="Ovreas L."/>
            <person name="Rohde M."/>
            <person name="Galperin M.Y."/>
            <person name="Jogler C."/>
        </authorList>
    </citation>
    <scope>NUCLEOTIDE SEQUENCE [LARGE SCALE GENOMIC DNA]</scope>
    <source>
        <strain evidence="2 3">HG66A1</strain>
    </source>
</reference>
<feature type="transmembrane region" description="Helical" evidence="1">
    <location>
        <begin position="434"/>
        <end position="456"/>
    </location>
</feature>
<feature type="transmembrane region" description="Helical" evidence="1">
    <location>
        <begin position="95"/>
        <end position="116"/>
    </location>
</feature>
<keyword evidence="1" id="KW-0472">Membrane</keyword>
<accession>A0A517PXU6</accession>